<reference evidence="1 2" key="1">
    <citation type="submission" date="2019-10" db="EMBL/GenBank/DDBJ databases">
        <title>Taxonomy of Antarctic Massilia spp.: description of Massilia rubra sp. nov., Massilia aquatica sp. nov., Massilia mucilaginosa sp. nov., Massilia frigida sp. nov. isolated from streams, lakes and regoliths.</title>
        <authorList>
            <person name="Holochova P."/>
            <person name="Sedlacek I."/>
            <person name="Kralova S."/>
            <person name="Maslanova I."/>
            <person name="Busse H.-J."/>
            <person name="Stankova E."/>
            <person name="Vrbovska V."/>
            <person name="Kovarovic V."/>
            <person name="Bartak M."/>
            <person name="Svec P."/>
            <person name="Pantucek R."/>
        </authorList>
    </citation>
    <scope>NUCLEOTIDE SEQUENCE [LARGE SCALE GENOMIC DNA]</scope>
    <source>
        <strain evidence="1 2">CCM 8694</strain>
    </source>
</reference>
<sequence>MINWPDSLVEEIASKRAILFLGSGISSSSTNAAGARPPSWKKLLEDAGAKFANPNDLKYVGELIGKELFLDAAEVVFDGVPQADRRIFFQQIFAAPRFSPSPFHAAIQAINAKIIITTNYDQLSQLQNDFSELADIRRARFFIAFS</sequence>
<comment type="caution">
    <text evidence="1">The sequence shown here is derived from an EMBL/GenBank/DDBJ whole genome shotgun (WGS) entry which is preliminary data.</text>
</comment>
<gene>
    <name evidence="1" type="ORF">F1735_33855</name>
</gene>
<keyword evidence="2" id="KW-1185">Reference proteome</keyword>
<dbReference type="Proteomes" id="UP000610594">
    <property type="component" value="Unassembled WGS sequence"/>
</dbReference>
<protein>
    <recommendedName>
        <fullName evidence="3">SIR2-like domain-containing protein</fullName>
    </recommendedName>
</protein>
<evidence type="ECO:0000313" key="2">
    <source>
        <dbReference type="Proteomes" id="UP000610594"/>
    </source>
</evidence>
<evidence type="ECO:0008006" key="3">
    <source>
        <dbReference type="Google" id="ProtNLM"/>
    </source>
</evidence>
<accession>A0ABX0MYY2</accession>
<proteinExistence type="predicted"/>
<name>A0ABX0MYY2_9BURK</name>
<organism evidence="1 2">
    <name type="scientific">Massilia genomosp. 1</name>
    <dbReference type="NCBI Taxonomy" id="2609280"/>
    <lineage>
        <taxon>Bacteria</taxon>
        <taxon>Pseudomonadati</taxon>
        <taxon>Pseudomonadota</taxon>
        <taxon>Betaproteobacteria</taxon>
        <taxon>Burkholderiales</taxon>
        <taxon>Oxalobacteraceae</taxon>
        <taxon>Telluria group</taxon>
        <taxon>Massilia</taxon>
    </lineage>
</organism>
<dbReference type="EMBL" id="WHJF01000343">
    <property type="protein sequence ID" value="NHZ67182.1"/>
    <property type="molecule type" value="Genomic_DNA"/>
</dbReference>
<dbReference type="RefSeq" id="WP_167241450.1">
    <property type="nucleotide sequence ID" value="NZ_WHJF01000343.1"/>
</dbReference>
<evidence type="ECO:0000313" key="1">
    <source>
        <dbReference type="EMBL" id="NHZ67182.1"/>
    </source>
</evidence>